<feature type="compositionally biased region" description="Low complexity" evidence="6">
    <location>
        <begin position="195"/>
        <end position="227"/>
    </location>
</feature>
<feature type="compositionally biased region" description="Basic residues" evidence="6">
    <location>
        <begin position="184"/>
        <end position="194"/>
    </location>
</feature>
<dbReference type="InterPro" id="IPR016177">
    <property type="entry name" value="DNA-bd_dom_sf"/>
</dbReference>
<dbReference type="InterPro" id="IPR001471">
    <property type="entry name" value="AP2/ERF_dom"/>
</dbReference>
<dbReference type="OrthoDB" id="668489at2759"/>
<keyword evidence="5" id="KW-0539">Nucleus</keyword>
<dbReference type="AlphaFoldDB" id="Q338N5"/>
<protein>
    <submittedName>
        <fullName evidence="8">AP2 domain containing protein, expressed</fullName>
    </submittedName>
</protein>
<dbReference type="InterPro" id="IPR036955">
    <property type="entry name" value="AP2/ERF_dom_sf"/>
</dbReference>
<evidence type="ECO:0000256" key="6">
    <source>
        <dbReference type="SAM" id="MobiDB-lite"/>
    </source>
</evidence>
<dbReference type="PANTHER" id="PTHR31194">
    <property type="entry name" value="SHN SHINE , DNA BINDING / TRANSCRIPTION FACTOR"/>
    <property type="match status" value="1"/>
</dbReference>
<accession>Q338N5</accession>
<feature type="region of interest" description="Disordered" evidence="6">
    <location>
        <begin position="168"/>
        <end position="259"/>
    </location>
</feature>
<reference evidence="8" key="3">
    <citation type="submission" date="2006-07" db="EMBL/GenBank/DDBJ databases">
        <authorList>
            <person name="Buell R."/>
        </authorList>
    </citation>
    <scope>NUCLEOTIDE SEQUENCE</scope>
</reference>
<evidence type="ECO:0000313" key="8">
    <source>
        <dbReference type="EMBL" id="ABB47497.2"/>
    </source>
</evidence>
<keyword evidence="4" id="KW-0804">Transcription</keyword>
<dbReference type="SMART" id="SM00380">
    <property type="entry name" value="AP2"/>
    <property type="match status" value="1"/>
</dbReference>
<dbReference type="Pfam" id="PF00847">
    <property type="entry name" value="AP2"/>
    <property type="match status" value="1"/>
</dbReference>
<evidence type="ECO:0000256" key="2">
    <source>
        <dbReference type="ARBA" id="ARBA00023015"/>
    </source>
</evidence>
<feature type="compositionally biased region" description="Pro residues" evidence="6">
    <location>
        <begin position="99"/>
        <end position="109"/>
    </location>
</feature>
<dbReference type="SUPFAM" id="SSF54171">
    <property type="entry name" value="DNA-binding domain"/>
    <property type="match status" value="1"/>
</dbReference>
<evidence type="ECO:0000259" key="7">
    <source>
        <dbReference type="PROSITE" id="PS51032"/>
    </source>
</evidence>
<evidence type="ECO:0000256" key="3">
    <source>
        <dbReference type="ARBA" id="ARBA00023125"/>
    </source>
</evidence>
<feature type="compositionally biased region" description="Basic residues" evidence="6">
    <location>
        <begin position="41"/>
        <end position="50"/>
    </location>
</feature>
<gene>
    <name evidence="8" type="ordered locus">LOC_Os10g25170</name>
</gene>
<evidence type="ECO:0000256" key="5">
    <source>
        <dbReference type="ARBA" id="ARBA00023242"/>
    </source>
</evidence>
<keyword evidence="3" id="KW-0238">DNA-binding</keyword>
<feature type="domain" description="AP2/ERF" evidence="7">
    <location>
        <begin position="118"/>
        <end position="175"/>
    </location>
</feature>
<comment type="subcellular location">
    <subcellularLocation>
        <location evidence="1">Nucleus</location>
    </subcellularLocation>
</comment>
<dbReference type="CDD" id="cd00018">
    <property type="entry name" value="AP2"/>
    <property type="match status" value="1"/>
</dbReference>
<dbReference type="FunFam" id="3.30.730.10:FF:000001">
    <property type="entry name" value="Ethylene-responsive transcription factor 2"/>
    <property type="match status" value="1"/>
</dbReference>
<organism evidence="8">
    <name type="scientific">Oryza sativa subsp. japonica</name>
    <name type="common">Rice</name>
    <dbReference type="NCBI Taxonomy" id="39947"/>
    <lineage>
        <taxon>Eukaryota</taxon>
        <taxon>Viridiplantae</taxon>
        <taxon>Streptophyta</taxon>
        <taxon>Embryophyta</taxon>
        <taxon>Tracheophyta</taxon>
        <taxon>Spermatophyta</taxon>
        <taxon>Magnoliopsida</taxon>
        <taxon>Liliopsida</taxon>
        <taxon>Poales</taxon>
        <taxon>Poaceae</taxon>
        <taxon>BOP clade</taxon>
        <taxon>Oryzoideae</taxon>
        <taxon>Oryzeae</taxon>
        <taxon>Oryzinae</taxon>
        <taxon>Oryza</taxon>
        <taxon>Oryza sativa</taxon>
    </lineage>
</organism>
<dbReference type="GO" id="GO:0003700">
    <property type="term" value="F:DNA-binding transcription factor activity"/>
    <property type="evidence" value="ECO:0007669"/>
    <property type="project" value="InterPro"/>
</dbReference>
<reference evidence="8" key="1">
    <citation type="journal article" date="2003" name="Science">
        <title>In-depth view of structure, activity, and evolution of rice chromosome 10.</title>
        <authorList>
            <consortium name="Rice Chromosome 10 Sequencing Consortium"/>
        </authorList>
    </citation>
    <scope>NUCLEOTIDE SEQUENCE [LARGE SCALE GENOMIC DNA]</scope>
</reference>
<dbReference type="InterPro" id="IPR050913">
    <property type="entry name" value="AP2/ERF_ERF"/>
</dbReference>
<reference evidence="8" key="2">
    <citation type="submission" date="2003-05" db="EMBL/GenBank/DDBJ databases">
        <authorList>
            <person name="Buell C.R."/>
            <person name="Wing R.A."/>
            <person name="McCombie W.R."/>
            <person name="Messing J."/>
            <person name="Yuan Q."/>
            <person name="Ouyang S."/>
        </authorList>
    </citation>
    <scope>NUCLEOTIDE SEQUENCE</scope>
</reference>
<dbReference type="GO" id="GO:0005634">
    <property type="term" value="C:nucleus"/>
    <property type="evidence" value="ECO:0007669"/>
    <property type="project" value="UniProtKB-SubCell"/>
</dbReference>
<feature type="compositionally biased region" description="Acidic residues" evidence="6">
    <location>
        <begin position="53"/>
        <end position="94"/>
    </location>
</feature>
<sequence length="322" mass="34187">MSQTQSNSNQTHLPTPNPSRARAMCGGAILADLIPSPRSGGHTKKNKRRRISDDEDFEAAFEEFDAGDDDSDSDSESEEVDEYDVVVDDDDSEDGVVVLPPPPPPPPVIPHERHGARRFRGVRKRPWGKWAAEIRDPVRGVRVWLGTFPTAESAARAYDAAARRLRGAKAKPNFPSAPPPSAAAHRRKKRRAHAATRSPSSPPATSEVTAASASASSDVPAPAFASFVGEPGHGGAKSMPTTSHTSQPAPPATVASENVDDPEVFDPYDVHGGLASYFAGGAYESLESLFAHGGDSAAVDQAASDHWPAALWSFADDGSFCF</sequence>
<dbReference type="PRINTS" id="PR00367">
    <property type="entry name" value="ETHRSPELEMNT"/>
</dbReference>
<evidence type="ECO:0000256" key="1">
    <source>
        <dbReference type="ARBA" id="ARBA00004123"/>
    </source>
</evidence>
<dbReference type="SMR" id="Q338N5"/>
<dbReference type="PROSITE" id="PS51032">
    <property type="entry name" value="AP2_ERF"/>
    <property type="match status" value="1"/>
</dbReference>
<feature type="region of interest" description="Disordered" evidence="6">
    <location>
        <begin position="1"/>
        <end position="114"/>
    </location>
</feature>
<dbReference type="PANTHER" id="PTHR31194:SF140">
    <property type="entry name" value="ETHYLENE-RESPONSIVE TRANSCRIPTION FACTOR CRF2"/>
    <property type="match status" value="1"/>
</dbReference>
<evidence type="ECO:0000256" key="4">
    <source>
        <dbReference type="ARBA" id="ARBA00023163"/>
    </source>
</evidence>
<dbReference type="GO" id="GO:0003677">
    <property type="term" value="F:DNA binding"/>
    <property type="evidence" value="ECO:0007669"/>
    <property type="project" value="UniProtKB-KW"/>
</dbReference>
<keyword evidence="2" id="KW-0805">Transcription regulation</keyword>
<dbReference type="EMBL" id="DP000086">
    <property type="protein sequence ID" value="ABB47497.2"/>
    <property type="molecule type" value="Genomic_DNA"/>
</dbReference>
<dbReference type="Gene3D" id="3.30.730.10">
    <property type="entry name" value="AP2/ERF domain"/>
    <property type="match status" value="1"/>
</dbReference>
<proteinExistence type="predicted"/>
<name>Q338N5_ORYSJ</name>
<feature type="compositionally biased region" description="Polar residues" evidence="6">
    <location>
        <begin position="1"/>
        <end position="14"/>
    </location>
</feature>